<accession>A0A176S671</accession>
<evidence type="ECO:0000313" key="4">
    <source>
        <dbReference type="Proteomes" id="UP000076962"/>
    </source>
</evidence>
<dbReference type="SUPFAM" id="SSF48452">
    <property type="entry name" value="TPR-like"/>
    <property type="match status" value="2"/>
</dbReference>
<evidence type="ECO:0000256" key="2">
    <source>
        <dbReference type="ARBA" id="ARBA00022803"/>
    </source>
</evidence>
<name>A0A176S671_9GAMM</name>
<dbReference type="EMBL" id="LUTY01000266">
    <property type="protein sequence ID" value="OAD23601.1"/>
    <property type="molecule type" value="Genomic_DNA"/>
</dbReference>
<protein>
    <submittedName>
        <fullName evidence="3">TPR domain containing protein</fullName>
    </submittedName>
</protein>
<dbReference type="InterPro" id="IPR011990">
    <property type="entry name" value="TPR-like_helical_dom_sf"/>
</dbReference>
<dbReference type="InterPro" id="IPR019734">
    <property type="entry name" value="TPR_rpt"/>
</dbReference>
<proteinExistence type="predicted"/>
<dbReference type="PANTHER" id="PTHR45586:SF1">
    <property type="entry name" value="LIPOPOLYSACCHARIDE ASSEMBLY PROTEIN B"/>
    <property type="match status" value="1"/>
</dbReference>
<evidence type="ECO:0000256" key="1">
    <source>
        <dbReference type="ARBA" id="ARBA00022737"/>
    </source>
</evidence>
<feature type="non-terminal residue" evidence="3">
    <location>
        <position position="483"/>
    </location>
</feature>
<keyword evidence="1" id="KW-0677">Repeat</keyword>
<dbReference type="SMART" id="SM00028">
    <property type="entry name" value="TPR"/>
    <property type="match status" value="7"/>
</dbReference>
<keyword evidence="4" id="KW-1185">Reference proteome</keyword>
<dbReference type="Gene3D" id="1.25.40.10">
    <property type="entry name" value="Tetratricopeptide repeat domain"/>
    <property type="match status" value="2"/>
</dbReference>
<sequence length="483" mass="54762">TPSSTISAIAPSFEAITGSQLTTSDALAFETPSSKIQGNPHSSAIGVFISRQQEHMYKILVAEIAKRRGNNTLAALYFFEVATETGDPRFAEQATKAALYAQQYDIAVEAASLWIRLAPNNPYARQLLGGVLLRQNRPDQAVIHLEAMLDTFKDDPEQVSALISTLLEAQSDQTLALELMEKLLTKRPNNPVVLLSYSRFLIGIDQFDKAMVLLQKLLKQSPDHAEAVPLYAYLLDKQGKHSLALKWLKEALDKFPQQQEWRLMYARMLVDAEQFEESIKQFKLLSQDSQQKADILYALGVLSLQIKDNSAAKKYFMALLDSGQKVNTARYYLGQIAQDAKDLQKAIYWYKQIDGGSNYLNAHARIALILAEQGELDKAIEHLRSLHAERQDEIINLMLLEAELLTDQKQYRQVMKIYDRVLNSAPDNIEVLYQRAMLHEKMGRIDLLERDLRRLLEIEPENADAACCQSQYIHSFAPVLLKY</sequence>
<comment type="caution">
    <text evidence="3">The sequence shown here is derived from an EMBL/GenBank/DDBJ whole genome shotgun (WGS) entry which is preliminary data.</text>
</comment>
<dbReference type="Pfam" id="PF12895">
    <property type="entry name" value="ANAPC3"/>
    <property type="match status" value="1"/>
</dbReference>
<dbReference type="PANTHER" id="PTHR45586">
    <property type="entry name" value="TPR REPEAT-CONTAINING PROTEIN PA4667"/>
    <property type="match status" value="1"/>
</dbReference>
<gene>
    <name evidence="3" type="ORF">THIOM_000561</name>
</gene>
<dbReference type="Pfam" id="PF13432">
    <property type="entry name" value="TPR_16"/>
    <property type="match status" value="2"/>
</dbReference>
<organism evidence="3 4">
    <name type="scientific">Candidatus Thiomargarita nelsonii</name>
    <dbReference type="NCBI Taxonomy" id="1003181"/>
    <lineage>
        <taxon>Bacteria</taxon>
        <taxon>Pseudomonadati</taxon>
        <taxon>Pseudomonadota</taxon>
        <taxon>Gammaproteobacteria</taxon>
        <taxon>Thiotrichales</taxon>
        <taxon>Thiotrichaceae</taxon>
        <taxon>Thiomargarita</taxon>
    </lineage>
</organism>
<dbReference type="Pfam" id="PF13181">
    <property type="entry name" value="TPR_8"/>
    <property type="match status" value="1"/>
</dbReference>
<dbReference type="Proteomes" id="UP000076962">
    <property type="component" value="Unassembled WGS sequence"/>
</dbReference>
<feature type="non-terminal residue" evidence="3">
    <location>
        <position position="1"/>
    </location>
</feature>
<dbReference type="InterPro" id="IPR051012">
    <property type="entry name" value="CellSynth/LPSAsmb/PSIAsmb"/>
</dbReference>
<evidence type="ECO:0000313" key="3">
    <source>
        <dbReference type="EMBL" id="OAD23601.1"/>
    </source>
</evidence>
<reference evidence="3 4" key="1">
    <citation type="submission" date="2016-05" db="EMBL/GenBank/DDBJ databases">
        <title>Single-cell genome of chain-forming Candidatus Thiomargarita nelsonii and comparison to other large sulfur-oxidizing bacteria.</title>
        <authorList>
            <person name="Winkel M."/>
            <person name="Salman V."/>
            <person name="Woyke T."/>
            <person name="Schulz-Vogt H."/>
            <person name="Richter M."/>
            <person name="Flood B."/>
            <person name="Bailey J."/>
            <person name="Amann R."/>
            <person name="Mussmann M."/>
        </authorList>
    </citation>
    <scope>NUCLEOTIDE SEQUENCE [LARGE SCALE GENOMIC DNA]</scope>
    <source>
        <strain evidence="3 4">THI036</strain>
    </source>
</reference>
<dbReference type="AlphaFoldDB" id="A0A176S671"/>
<keyword evidence="2" id="KW-0802">TPR repeat</keyword>